<comment type="caution">
    <text evidence="2">The sequence shown here is derived from an EMBL/GenBank/DDBJ whole genome shotgun (WGS) entry which is preliminary data.</text>
</comment>
<dbReference type="Proteomes" id="UP000475862">
    <property type="component" value="Unassembled WGS sequence"/>
</dbReference>
<dbReference type="InterPro" id="IPR000477">
    <property type="entry name" value="RT_dom"/>
</dbReference>
<evidence type="ECO:0000313" key="2">
    <source>
        <dbReference type="EMBL" id="KAE9539605.1"/>
    </source>
</evidence>
<name>A0A6G0TV24_APHGL</name>
<dbReference type="AlphaFoldDB" id="A0A6G0TV24"/>
<dbReference type="PANTHER" id="PTHR47027">
    <property type="entry name" value="REVERSE TRANSCRIPTASE DOMAIN-CONTAINING PROTEIN"/>
    <property type="match status" value="1"/>
</dbReference>
<protein>
    <recommendedName>
        <fullName evidence="1">Reverse transcriptase domain-containing protein</fullName>
    </recommendedName>
</protein>
<dbReference type="OrthoDB" id="6626979at2759"/>
<dbReference type="Pfam" id="PF00078">
    <property type="entry name" value="RVT_1"/>
    <property type="match status" value="1"/>
</dbReference>
<keyword evidence="3" id="KW-1185">Reference proteome</keyword>
<gene>
    <name evidence="2" type="ORF">AGLY_004857</name>
</gene>
<organism evidence="2 3">
    <name type="scientific">Aphis glycines</name>
    <name type="common">Soybean aphid</name>
    <dbReference type="NCBI Taxonomy" id="307491"/>
    <lineage>
        <taxon>Eukaryota</taxon>
        <taxon>Metazoa</taxon>
        <taxon>Ecdysozoa</taxon>
        <taxon>Arthropoda</taxon>
        <taxon>Hexapoda</taxon>
        <taxon>Insecta</taxon>
        <taxon>Pterygota</taxon>
        <taxon>Neoptera</taxon>
        <taxon>Paraneoptera</taxon>
        <taxon>Hemiptera</taxon>
        <taxon>Sternorrhyncha</taxon>
        <taxon>Aphidomorpha</taxon>
        <taxon>Aphidoidea</taxon>
        <taxon>Aphididae</taxon>
        <taxon>Aphidini</taxon>
        <taxon>Aphis</taxon>
        <taxon>Aphis</taxon>
    </lineage>
</organism>
<feature type="domain" description="Reverse transcriptase" evidence="1">
    <location>
        <begin position="165"/>
        <end position="237"/>
    </location>
</feature>
<accession>A0A6G0TV24</accession>
<reference evidence="2 3" key="1">
    <citation type="submission" date="2019-08" db="EMBL/GenBank/DDBJ databases">
        <title>The genome of the soybean aphid Biotype 1, its phylome, world population structure and adaptation to the North American continent.</title>
        <authorList>
            <person name="Giordano R."/>
            <person name="Donthu R.K."/>
            <person name="Hernandez A.G."/>
            <person name="Wright C.L."/>
            <person name="Zimin A.V."/>
        </authorList>
    </citation>
    <scope>NUCLEOTIDE SEQUENCE [LARGE SCALE GENOMIC DNA]</scope>
    <source>
        <tissue evidence="2">Whole aphids</tissue>
    </source>
</reference>
<evidence type="ECO:0000313" key="3">
    <source>
        <dbReference type="Proteomes" id="UP000475862"/>
    </source>
</evidence>
<dbReference type="EMBL" id="VYZN01000014">
    <property type="protein sequence ID" value="KAE9539605.1"/>
    <property type="molecule type" value="Genomic_DNA"/>
</dbReference>
<sequence length="249" mass="29531">MHSCICVCLDSSVKNSKDNTWNLEQIYEGPKLTGQEIKHDEKVLKNWLNYGVLRKEFDKILRDLKRKKFTGIEKIQAKLWKESEKNEHLLTHVSKVLTMIMSRRMENNIQISSGCRKNVITREAILALRTIIEKRIRKDNSNDVAWEMLKRVFIDYTERRLIFKLYQKGTAAIQFGKIEEETRLRKGVRQGCTLFPSIFNTYIQEAIDTMREIWMNGRKMYMLRFTDNIAVLAESKELQRMLYVRNSAQ</sequence>
<proteinExistence type="predicted"/>
<dbReference type="PANTHER" id="PTHR47027:SF20">
    <property type="entry name" value="REVERSE TRANSCRIPTASE-LIKE PROTEIN WITH RNA-DIRECTED DNA POLYMERASE DOMAIN"/>
    <property type="match status" value="1"/>
</dbReference>
<evidence type="ECO:0000259" key="1">
    <source>
        <dbReference type="Pfam" id="PF00078"/>
    </source>
</evidence>